<evidence type="ECO:0000256" key="2">
    <source>
        <dbReference type="ARBA" id="ARBA00022723"/>
    </source>
</evidence>
<dbReference type="Pfam" id="PF04828">
    <property type="entry name" value="GFA"/>
    <property type="match status" value="1"/>
</dbReference>
<keyword evidence="4" id="KW-0456">Lyase</keyword>
<dbReference type="PANTHER" id="PTHR33337">
    <property type="entry name" value="GFA DOMAIN-CONTAINING PROTEIN"/>
    <property type="match status" value="1"/>
</dbReference>
<proteinExistence type="inferred from homology"/>
<comment type="similarity">
    <text evidence="1">Belongs to the Gfa family.</text>
</comment>
<keyword evidence="2" id="KW-0479">Metal-binding</keyword>
<evidence type="ECO:0000256" key="4">
    <source>
        <dbReference type="ARBA" id="ARBA00023239"/>
    </source>
</evidence>
<name>A0ABV5ZBW4_9GAMM</name>
<gene>
    <name evidence="6" type="ORF">ACFFLH_10160</name>
</gene>
<dbReference type="SUPFAM" id="SSF51316">
    <property type="entry name" value="Mss4-like"/>
    <property type="match status" value="1"/>
</dbReference>
<dbReference type="Proteomes" id="UP001589628">
    <property type="component" value="Unassembled WGS sequence"/>
</dbReference>
<evidence type="ECO:0000256" key="3">
    <source>
        <dbReference type="ARBA" id="ARBA00022833"/>
    </source>
</evidence>
<comment type="caution">
    <text evidence="6">The sequence shown here is derived from an EMBL/GenBank/DDBJ whole genome shotgun (WGS) entry which is preliminary data.</text>
</comment>
<evidence type="ECO:0000313" key="6">
    <source>
        <dbReference type="EMBL" id="MFB9886776.1"/>
    </source>
</evidence>
<reference evidence="6 7" key="1">
    <citation type="submission" date="2024-09" db="EMBL/GenBank/DDBJ databases">
        <authorList>
            <person name="Sun Q."/>
            <person name="Mori K."/>
        </authorList>
    </citation>
    <scope>NUCLEOTIDE SEQUENCE [LARGE SCALE GENOMIC DNA]</scope>
    <source>
        <strain evidence="6 7">ATCC 51285</strain>
    </source>
</reference>
<dbReference type="PROSITE" id="PS51891">
    <property type="entry name" value="CENP_V_GFA"/>
    <property type="match status" value="1"/>
</dbReference>
<dbReference type="InterPro" id="IPR011057">
    <property type="entry name" value="Mss4-like_sf"/>
</dbReference>
<dbReference type="Gene3D" id="3.90.1590.10">
    <property type="entry name" value="glutathione-dependent formaldehyde- activating enzyme (gfa)"/>
    <property type="match status" value="1"/>
</dbReference>
<accession>A0ABV5ZBW4</accession>
<evidence type="ECO:0000313" key="7">
    <source>
        <dbReference type="Proteomes" id="UP001589628"/>
    </source>
</evidence>
<feature type="domain" description="CENP-V/GFA" evidence="5">
    <location>
        <begin position="4"/>
        <end position="121"/>
    </location>
</feature>
<evidence type="ECO:0000259" key="5">
    <source>
        <dbReference type="PROSITE" id="PS51891"/>
    </source>
</evidence>
<protein>
    <submittedName>
        <fullName evidence="6">GFA family protein</fullName>
    </submittedName>
</protein>
<dbReference type="InterPro" id="IPR006913">
    <property type="entry name" value="CENP-V/GFA"/>
</dbReference>
<organism evidence="6 7">
    <name type="scientific">Balneatrix alpica</name>
    <dbReference type="NCBI Taxonomy" id="75684"/>
    <lineage>
        <taxon>Bacteria</taxon>
        <taxon>Pseudomonadati</taxon>
        <taxon>Pseudomonadota</taxon>
        <taxon>Gammaproteobacteria</taxon>
        <taxon>Oceanospirillales</taxon>
        <taxon>Balneatrichaceae</taxon>
        <taxon>Balneatrix</taxon>
    </lineage>
</organism>
<dbReference type="EMBL" id="JBHLZN010000003">
    <property type="protein sequence ID" value="MFB9886776.1"/>
    <property type="molecule type" value="Genomic_DNA"/>
</dbReference>
<keyword evidence="7" id="KW-1185">Reference proteome</keyword>
<evidence type="ECO:0000256" key="1">
    <source>
        <dbReference type="ARBA" id="ARBA00005495"/>
    </source>
</evidence>
<sequence>MTPIRGRCLCGSIRYSLMQTPDNYQFCYCDTCRRAHASAFSVGATIASQNFVLDQGQELLSYFESSPGKRRYFCRHCGTHLYAWRPAQPEALRLRIATLDTPPPMHFAGHLYAEEQPQWYRQATAGATD</sequence>
<dbReference type="RefSeq" id="WP_051527552.1">
    <property type="nucleotide sequence ID" value="NZ_JAUESS010000001.1"/>
</dbReference>
<dbReference type="PANTHER" id="PTHR33337:SF40">
    <property type="entry name" value="CENP-V_GFA DOMAIN-CONTAINING PROTEIN-RELATED"/>
    <property type="match status" value="1"/>
</dbReference>
<keyword evidence="3" id="KW-0862">Zinc</keyword>